<evidence type="ECO:0000256" key="11">
    <source>
        <dbReference type="SAM" id="SignalP"/>
    </source>
</evidence>
<dbReference type="SUPFAM" id="SSF56601">
    <property type="entry name" value="beta-lactamase/transpeptidase-like"/>
    <property type="match status" value="1"/>
</dbReference>
<dbReference type="PANTHER" id="PTHR21581">
    <property type="entry name" value="D-ALANYL-D-ALANINE CARBOXYPEPTIDASE"/>
    <property type="match status" value="1"/>
</dbReference>
<dbReference type="InterPro" id="IPR037167">
    <property type="entry name" value="Peptidase_S11_C_sf"/>
</dbReference>
<evidence type="ECO:0000256" key="10">
    <source>
        <dbReference type="RuleBase" id="RU004016"/>
    </source>
</evidence>
<evidence type="ECO:0000256" key="7">
    <source>
        <dbReference type="ARBA" id="ARBA00023316"/>
    </source>
</evidence>
<feature type="chain" id="PRO_5041653103" evidence="11">
    <location>
        <begin position="34"/>
        <end position="388"/>
    </location>
</feature>
<comment type="similarity">
    <text evidence="2 10">Belongs to the peptidase S11 family.</text>
</comment>
<dbReference type="InterPro" id="IPR015956">
    <property type="entry name" value="Peniciliin-bd_prot_C_sf"/>
</dbReference>
<keyword evidence="5" id="KW-0133">Cell shape</keyword>
<keyword evidence="14" id="KW-1185">Reference proteome</keyword>
<name>A0AA97H0Y4_9FIRM</name>
<reference evidence="13" key="1">
    <citation type="submission" date="2023-09" db="EMBL/GenBank/DDBJ databases">
        <authorList>
            <person name="Zeng C."/>
        </authorList>
    </citation>
    <scope>NUCLEOTIDE SEQUENCE</scope>
    <source>
        <strain evidence="13">ZCY20-5</strain>
    </source>
</reference>
<dbReference type="Gene3D" id="3.40.710.10">
    <property type="entry name" value="DD-peptidase/beta-lactamase superfamily"/>
    <property type="match status" value="1"/>
</dbReference>
<dbReference type="AlphaFoldDB" id="A0AA97H0Y4"/>
<evidence type="ECO:0000256" key="5">
    <source>
        <dbReference type="ARBA" id="ARBA00022960"/>
    </source>
</evidence>
<dbReference type="PRINTS" id="PR00725">
    <property type="entry name" value="DADACBPTASE1"/>
</dbReference>
<dbReference type="GO" id="GO:0009252">
    <property type="term" value="P:peptidoglycan biosynthetic process"/>
    <property type="evidence" value="ECO:0007669"/>
    <property type="project" value="UniProtKB-KW"/>
</dbReference>
<dbReference type="RefSeq" id="WP_316934898.1">
    <property type="nucleotide sequence ID" value="NZ_CP135996.1"/>
</dbReference>
<dbReference type="GO" id="GO:0071555">
    <property type="term" value="P:cell wall organization"/>
    <property type="evidence" value="ECO:0007669"/>
    <property type="project" value="UniProtKB-KW"/>
</dbReference>
<keyword evidence="13" id="KW-0121">Carboxypeptidase</keyword>
<dbReference type="GO" id="GO:0009002">
    <property type="term" value="F:serine-type D-Ala-D-Ala carboxypeptidase activity"/>
    <property type="evidence" value="ECO:0007669"/>
    <property type="project" value="InterPro"/>
</dbReference>
<comment type="function">
    <text evidence="1">Removes C-terminal D-alanyl residues from sugar-peptide cell wall precursors.</text>
</comment>
<feature type="active site" evidence="8">
    <location>
        <position position="127"/>
    </location>
</feature>
<evidence type="ECO:0000256" key="2">
    <source>
        <dbReference type="ARBA" id="ARBA00007164"/>
    </source>
</evidence>
<dbReference type="InterPro" id="IPR018044">
    <property type="entry name" value="Peptidase_S11"/>
</dbReference>
<evidence type="ECO:0000256" key="1">
    <source>
        <dbReference type="ARBA" id="ARBA00003217"/>
    </source>
</evidence>
<evidence type="ECO:0000256" key="6">
    <source>
        <dbReference type="ARBA" id="ARBA00022984"/>
    </source>
</evidence>
<dbReference type="KEGG" id="carl:PXC00_07345"/>
<evidence type="ECO:0000256" key="4">
    <source>
        <dbReference type="ARBA" id="ARBA00022801"/>
    </source>
</evidence>
<feature type="active site" description="Proton acceptor" evidence="8">
    <location>
        <position position="74"/>
    </location>
</feature>
<keyword evidence="4 13" id="KW-0378">Hydrolase</keyword>
<organism evidence="13 14">
    <name type="scientific">Caproicibacterium argilliputei</name>
    <dbReference type="NCBI Taxonomy" id="3030016"/>
    <lineage>
        <taxon>Bacteria</taxon>
        <taxon>Bacillati</taxon>
        <taxon>Bacillota</taxon>
        <taxon>Clostridia</taxon>
        <taxon>Eubacteriales</taxon>
        <taxon>Oscillospiraceae</taxon>
        <taxon>Caproicibacterium</taxon>
    </lineage>
</organism>
<dbReference type="Pfam" id="PF00768">
    <property type="entry name" value="Peptidase_S11"/>
    <property type="match status" value="1"/>
</dbReference>
<dbReference type="EC" id="3.4.-.-" evidence="13"/>
<evidence type="ECO:0000313" key="14">
    <source>
        <dbReference type="Proteomes" id="UP001300604"/>
    </source>
</evidence>
<keyword evidence="6" id="KW-0573">Peptidoglycan synthesis</keyword>
<proteinExistence type="inferred from homology"/>
<accession>A0AA97H0Y4</accession>
<feature type="binding site" evidence="9">
    <location>
        <position position="234"/>
    </location>
    <ligand>
        <name>substrate</name>
    </ligand>
</feature>
<evidence type="ECO:0000256" key="9">
    <source>
        <dbReference type="PIRSR" id="PIRSR618044-2"/>
    </source>
</evidence>
<dbReference type="Proteomes" id="UP001300604">
    <property type="component" value="Chromosome"/>
</dbReference>
<keyword evidence="7" id="KW-0961">Cell wall biogenesis/degradation</keyword>
<evidence type="ECO:0000313" key="13">
    <source>
        <dbReference type="EMBL" id="WOC31050.1"/>
    </source>
</evidence>
<dbReference type="InterPro" id="IPR012338">
    <property type="entry name" value="Beta-lactam/transpept-like"/>
</dbReference>
<evidence type="ECO:0000256" key="8">
    <source>
        <dbReference type="PIRSR" id="PIRSR618044-1"/>
    </source>
</evidence>
<protein>
    <submittedName>
        <fullName evidence="13">D-alanyl-D-alanine carboxypeptidase family protein</fullName>
        <ecNumber evidence="13">3.4.-.-</ecNumber>
    </submittedName>
</protein>
<dbReference type="Gene3D" id="2.60.410.10">
    <property type="entry name" value="D-Ala-D-Ala carboxypeptidase, C-terminal domain"/>
    <property type="match status" value="1"/>
</dbReference>
<feature type="domain" description="Peptidase S11 D-alanyl-D-alanine carboxypeptidase A N-terminal" evidence="12">
    <location>
        <begin position="37"/>
        <end position="264"/>
    </location>
</feature>
<reference evidence="13" key="2">
    <citation type="submission" date="2024-06" db="EMBL/GenBank/DDBJ databases">
        <title>Caproicibacterium argilliputei sp. nov, a novel caproic acid producing anaerobic bacterium isolated from pit mud.</title>
        <authorList>
            <person name="Xia S."/>
        </authorList>
    </citation>
    <scope>NUCLEOTIDE SEQUENCE</scope>
    <source>
        <strain evidence="13">ZCY20-5</strain>
    </source>
</reference>
<sequence>MYQNRKLKSLLKSLVTLLLAGAVVIGARCPVSAAEIPAVPTVSAQSAILVNADDGSALWQKNAQQKRPMASTTKIMTALLTLEAAACEDRTVEITADMLRVEGSSMGLQVGDRISLKGLAAGMLSTSGNDAAMAAAYALAGGPVPFAKKMNQRAQELGMVHTHFVTPSGLDDEEHYSTAEDMAKLACAAMKNEDFAAITARKTVKVTFAQPAATRAYTNHNKLLAQYQGCIGVKTGFTKKAGRCLVSCAQRSGVRLIAVTLNAPDDWKDHQTMLDYGFSQLQSVPLDDSAYTANLPVVGSSVISVQVKGTAGGALVIPKGAKLVRSVELPHFLYAPLDKTQPVGQVVYRLNGREVGHTVLTAGPAVVQQASKRSFGQILLDFFQSVFQ</sequence>
<gene>
    <name evidence="13" type="ORF">PXC00_07345</name>
</gene>
<dbReference type="PANTHER" id="PTHR21581:SF33">
    <property type="entry name" value="D-ALANYL-D-ALANINE CARBOXYPEPTIDASE DACB"/>
    <property type="match status" value="1"/>
</dbReference>
<feature type="signal peptide" evidence="11">
    <location>
        <begin position="1"/>
        <end position="33"/>
    </location>
</feature>
<dbReference type="SUPFAM" id="SSF69189">
    <property type="entry name" value="Penicillin-binding protein associated domain"/>
    <property type="match status" value="1"/>
</dbReference>
<evidence type="ECO:0000259" key="12">
    <source>
        <dbReference type="Pfam" id="PF00768"/>
    </source>
</evidence>
<keyword evidence="13" id="KW-0645">Protease</keyword>
<dbReference type="EMBL" id="CP135996">
    <property type="protein sequence ID" value="WOC31050.1"/>
    <property type="molecule type" value="Genomic_DNA"/>
</dbReference>
<dbReference type="InterPro" id="IPR001967">
    <property type="entry name" value="Peptidase_S11_N"/>
</dbReference>
<feature type="active site" description="Acyl-ester intermediate" evidence="8">
    <location>
        <position position="71"/>
    </location>
</feature>
<evidence type="ECO:0000256" key="3">
    <source>
        <dbReference type="ARBA" id="ARBA00022729"/>
    </source>
</evidence>
<dbReference type="GO" id="GO:0008360">
    <property type="term" value="P:regulation of cell shape"/>
    <property type="evidence" value="ECO:0007669"/>
    <property type="project" value="UniProtKB-KW"/>
</dbReference>
<dbReference type="GO" id="GO:0006508">
    <property type="term" value="P:proteolysis"/>
    <property type="evidence" value="ECO:0007669"/>
    <property type="project" value="InterPro"/>
</dbReference>
<keyword evidence="3 11" id="KW-0732">Signal</keyword>